<feature type="transmembrane region" description="Helical" evidence="1">
    <location>
        <begin position="454"/>
        <end position="476"/>
    </location>
</feature>
<dbReference type="OrthoDB" id="9758297at2"/>
<keyword evidence="1" id="KW-1133">Transmembrane helix</keyword>
<dbReference type="Gene3D" id="3.30.70.1440">
    <property type="entry name" value="Multidrug efflux transporter AcrB pore domain"/>
    <property type="match status" value="1"/>
</dbReference>
<keyword evidence="1" id="KW-0812">Transmembrane</keyword>
<accession>A0A193LCP6</accession>
<feature type="transmembrane region" description="Helical" evidence="1">
    <location>
        <begin position="356"/>
        <end position="376"/>
    </location>
</feature>
<dbReference type="SUPFAM" id="SSF82866">
    <property type="entry name" value="Multidrug efflux transporter AcrB transmembrane domain"/>
    <property type="match status" value="2"/>
</dbReference>
<gene>
    <name evidence="2" type="ORF">BA177_02760</name>
</gene>
<feature type="transmembrane region" description="Helical" evidence="1">
    <location>
        <begin position="330"/>
        <end position="349"/>
    </location>
</feature>
<dbReference type="PRINTS" id="PR00702">
    <property type="entry name" value="ACRIFLAVINRP"/>
</dbReference>
<keyword evidence="3" id="KW-1185">Reference proteome</keyword>
<evidence type="ECO:0000313" key="2">
    <source>
        <dbReference type="EMBL" id="ANO50282.1"/>
    </source>
</evidence>
<feature type="transmembrane region" description="Helical" evidence="1">
    <location>
        <begin position="841"/>
        <end position="860"/>
    </location>
</feature>
<dbReference type="SUPFAM" id="SSF82714">
    <property type="entry name" value="Multidrug efflux transporter AcrB TolC docking domain, DN and DC subdomains"/>
    <property type="match status" value="2"/>
</dbReference>
<dbReference type="RefSeq" id="WP_068612562.1">
    <property type="nucleotide sequence ID" value="NZ_CP016268.1"/>
</dbReference>
<reference evidence="2 3" key="1">
    <citation type="submission" date="2016-06" db="EMBL/GenBank/DDBJ databases">
        <title>Complete genome sequence of a deep-branching marine Gamma Proteobacterium Woeseia oceani type strain XK5.</title>
        <authorList>
            <person name="Mu D."/>
            <person name="Du Z."/>
        </authorList>
    </citation>
    <scope>NUCLEOTIDE SEQUENCE [LARGE SCALE GENOMIC DNA]</scope>
    <source>
        <strain evidence="2 3">XK5</strain>
    </source>
</reference>
<feature type="transmembrane region" description="Helical" evidence="1">
    <location>
        <begin position="940"/>
        <end position="958"/>
    </location>
</feature>
<dbReference type="SUPFAM" id="SSF82693">
    <property type="entry name" value="Multidrug efflux transporter AcrB pore domain, PN1, PN2, PC1 and PC2 subdomains"/>
    <property type="match status" value="2"/>
</dbReference>
<dbReference type="Gene3D" id="1.20.1640.10">
    <property type="entry name" value="Multidrug efflux transporter AcrB transmembrane domain"/>
    <property type="match status" value="2"/>
</dbReference>
<dbReference type="InterPro" id="IPR001036">
    <property type="entry name" value="Acrflvin-R"/>
</dbReference>
<feature type="transmembrane region" description="Helical" evidence="1">
    <location>
        <begin position="428"/>
        <end position="448"/>
    </location>
</feature>
<evidence type="ECO:0000256" key="1">
    <source>
        <dbReference type="SAM" id="Phobius"/>
    </source>
</evidence>
<dbReference type="PANTHER" id="PTHR32063:SF73">
    <property type="entry name" value="RND SUPERFAMILY EFFLUX PUMP PERMEASE COMPONENT 1"/>
    <property type="match status" value="1"/>
</dbReference>
<protein>
    <recommendedName>
        <fullName evidence="4">Acriflavin resistance protein</fullName>
    </recommendedName>
</protein>
<dbReference type="PANTHER" id="PTHR32063">
    <property type="match status" value="1"/>
</dbReference>
<sequence>MKHTEIALRRPVTTVVVFVALALTGLIASRLLPLEKFPDIEFPGIFVQIPYEGSTPEEVERLITRPVEEALATLSGVKRMSSRSNDNMAQIFLEFDWDQSMGAKGIEARAKVDGVRHQLPKDVRRVFVFTGSLGDQPVLQLRISSDRDLSDSYDMLDRILKRRIERVPGVSKVELHGVEPREVRILLQSDRLAAHGVSIDAVRNLLERSNFAVSAGRITDGGARFSVRPKGEFESTAQIANLVIDGANLRLGDVAEVSLRSPDREYGRHLDRSYAIGVSVSKTTGANMVEVTDRIMDEVQRIGELPQMQGIKIFDLDNQGDSVRESLADLLSAGLVGALLAIIVLYLFLRQISTTLIVTASVPFSLMITLGALYFADLSLNILTMMGLMLAVGMLVDNAVVVTESVFRHREKNPDDPVRATLTGVREVGLAVIAGTATTVIVFLPIMFGTKTDITVFLTHVAVTIIVALLASLLIAQTLVPMLAARVKVPPLATGGRAMKRLADTYVRALEWILGNPWKTFLGIFLTCVIGVLPIMPPLNLVKFDAFPQDSGRRLFMPYYIEGQHPLERVEASVNRIEEYLFANKEAFNIRSVYSYYDKGEASSTLLLTEDDEATLSTSEVVALIEKNLPKLAIGNPSFEFDQQGGGSGFSLQLSGDSTTRLNELGADLSRILEQVEGLEDVRSDADAGEREVQVQVDRVRAANAGLTSSDVAGAIAIAMRGQNLREFRDANGEIGVRLAFRESDKQTVEQLTELPLYTSRGERVTLGSVASFRLGRSPETIRRTDRQTAVVLTANLAEDFSLEKVKPVVEKLMAEFSLPPGYSWKFGRGFERNDETQQMMATNILLGIACIFLVMAALFESLLFPFAIILGSIVFSVLGVFLFFAATGTTFSFMASIGIMILIGVVVNNGIVLVDHINNLRTSGLTRNKAIIEAGRDRLRPILMTVATTILGLTPLAVGTTQVGGDGPPYFPMARAIIGGLAFSTVVSLLVVPALYAYFDSLSQWTAKLMRTVRQEPFVAKH</sequence>
<dbReference type="GO" id="GO:0042910">
    <property type="term" value="F:xenobiotic transmembrane transporter activity"/>
    <property type="evidence" value="ECO:0007669"/>
    <property type="project" value="TreeGrafter"/>
</dbReference>
<dbReference type="GO" id="GO:0005886">
    <property type="term" value="C:plasma membrane"/>
    <property type="evidence" value="ECO:0007669"/>
    <property type="project" value="TreeGrafter"/>
</dbReference>
<dbReference type="KEGG" id="woc:BA177_02760"/>
<organism evidence="2 3">
    <name type="scientific">Woeseia oceani</name>
    <dbReference type="NCBI Taxonomy" id="1548547"/>
    <lineage>
        <taxon>Bacteria</taxon>
        <taxon>Pseudomonadati</taxon>
        <taxon>Pseudomonadota</taxon>
        <taxon>Gammaproteobacteria</taxon>
        <taxon>Woeseiales</taxon>
        <taxon>Woeseiaceae</taxon>
        <taxon>Woeseia</taxon>
    </lineage>
</organism>
<dbReference type="Gene3D" id="3.30.70.1430">
    <property type="entry name" value="Multidrug efflux transporter AcrB pore domain"/>
    <property type="match status" value="2"/>
</dbReference>
<dbReference type="Pfam" id="PF00873">
    <property type="entry name" value="ACR_tran"/>
    <property type="match status" value="1"/>
</dbReference>
<feature type="transmembrane region" description="Helical" evidence="1">
    <location>
        <begin position="867"/>
        <end position="888"/>
    </location>
</feature>
<keyword evidence="1" id="KW-0472">Membrane</keyword>
<dbReference type="Gene3D" id="3.30.70.1320">
    <property type="entry name" value="Multidrug efflux transporter AcrB pore domain like"/>
    <property type="match status" value="1"/>
</dbReference>
<feature type="transmembrane region" description="Helical" evidence="1">
    <location>
        <begin position="382"/>
        <end position="407"/>
    </location>
</feature>
<dbReference type="EMBL" id="CP016268">
    <property type="protein sequence ID" value="ANO50282.1"/>
    <property type="molecule type" value="Genomic_DNA"/>
</dbReference>
<dbReference type="STRING" id="1548547.BA177_02760"/>
<evidence type="ECO:0000313" key="3">
    <source>
        <dbReference type="Proteomes" id="UP000092695"/>
    </source>
</evidence>
<dbReference type="InterPro" id="IPR027463">
    <property type="entry name" value="AcrB_DN_DC_subdom"/>
</dbReference>
<feature type="transmembrane region" description="Helical" evidence="1">
    <location>
        <begin position="978"/>
        <end position="1000"/>
    </location>
</feature>
<proteinExistence type="predicted"/>
<feature type="transmembrane region" description="Helical" evidence="1">
    <location>
        <begin position="894"/>
        <end position="919"/>
    </location>
</feature>
<dbReference type="Proteomes" id="UP000092695">
    <property type="component" value="Chromosome"/>
</dbReference>
<feature type="transmembrane region" description="Helical" evidence="1">
    <location>
        <begin position="518"/>
        <end position="536"/>
    </location>
</feature>
<dbReference type="Gene3D" id="3.30.2090.10">
    <property type="entry name" value="Multidrug efflux transporter AcrB TolC docking domain, DN and DC subdomains"/>
    <property type="match status" value="2"/>
</dbReference>
<evidence type="ECO:0008006" key="4">
    <source>
        <dbReference type="Google" id="ProtNLM"/>
    </source>
</evidence>
<dbReference type="AlphaFoldDB" id="A0A193LCP6"/>
<name>A0A193LCP6_9GAMM</name>